<protein>
    <submittedName>
        <fullName evidence="2">DUF485 domain-containing protein</fullName>
    </submittedName>
</protein>
<gene>
    <name evidence="2" type="ORF">HGG74_19365</name>
</gene>
<dbReference type="AlphaFoldDB" id="A0A7X6K7P3"/>
<evidence type="ECO:0000313" key="3">
    <source>
        <dbReference type="Proteomes" id="UP000544090"/>
    </source>
</evidence>
<proteinExistence type="predicted"/>
<sequence>MASNPTPDAGSAGSAASLGAVDFQEVQQRPRFRELRRRHRSFVFPMAAAFLLWYFLYVLLADYAHGFMSTRIAGNINIGLVFGLLQFVTTFVITMWYVSYANKKLDPVAAELRAELEGPAGTTSTTAETGGAK</sequence>
<reference evidence="2 3" key="1">
    <citation type="submission" date="2020-04" db="EMBL/GenBank/DDBJ databases">
        <title>Arthrobacter sp. nov.</title>
        <authorList>
            <person name="Liu S."/>
        </authorList>
    </citation>
    <scope>NUCLEOTIDE SEQUENCE [LARGE SCALE GENOMIC DNA]</scope>
    <source>
        <strain evidence="2 3">E918</strain>
    </source>
</reference>
<dbReference type="EMBL" id="JAAZSQ010000029">
    <property type="protein sequence ID" value="NKX56639.1"/>
    <property type="molecule type" value="Genomic_DNA"/>
</dbReference>
<keyword evidence="1" id="KW-0472">Membrane</keyword>
<dbReference type="PANTHER" id="PTHR38441:SF1">
    <property type="entry name" value="MEMBRANE PROTEIN"/>
    <property type="match status" value="1"/>
</dbReference>
<dbReference type="Proteomes" id="UP000544090">
    <property type="component" value="Unassembled WGS sequence"/>
</dbReference>
<feature type="transmembrane region" description="Helical" evidence="1">
    <location>
        <begin position="72"/>
        <end position="98"/>
    </location>
</feature>
<dbReference type="Pfam" id="PF04341">
    <property type="entry name" value="DUF485"/>
    <property type="match status" value="1"/>
</dbReference>
<evidence type="ECO:0000313" key="2">
    <source>
        <dbReference type="EMBL" id="NKX56639.1"/>
    </source>
</evidence>
<name>A0A7X6K7P3_9MICC</name>
<evidence type="ECO:0000256" key="1">
    <source>
        <dbReference type="SAM" id="Phobius"/>
    </source>
</evidence>
<keyword evidence="3" id="KW-1185">Reference proteome</keyword>
<organism evidence="2 3">
    <name type="scientific">Arthrobacter mobilis</name>
    <dbReference type="NCBI Taxonomy" id="2724944"/>
    <lineage>
        <taxon>Bacteria</taxon>
        <taxon>Bacillati</taxon>
        <taxon>Actinomycetota</taxon>
        <taxon>Actinomycetes</taxon>
        <taxon>Micrococcales</taxon>
        <taxon>Micrococcaceae</taxon>
        <taxon>Arthrobacter</taxon>
    </lineage>
</organism>
<dbReference type="RefSeq" id="WP_168489049.1">
    <property type="nucleotide sequence ID" value="NZ_JAAZSQ010000029.1"/>
</dbReference>
<feature type="transmembrane region" description="Helical" evidence="1">
    <location>
        <begin position="41"/>
        <end position="60"/>
    </location>
</feature>
<comment type="caution">
    <text evidence="2">The sequence shown here is derived from an EMBL/GenBank/DDBJ whole genome shotgun (WGS) entry which is preliminary data.</text>
</comment>
<keyword evidence="1" id="KW-1133">Transmembrane helix</keyword>
<dbReference type="InterPro" id="IPR007436">
    <property type="entry name" value="DUF485"/>
</dbReference>
<dbReference type="PANTHER" id="PTHR38441">
    <property type="entry name" value="INTEGRAL MEMBRANE PROTEIN-RELATED"/>
    <property type="match status" value="1"/>
</dbReference>
<keyword evidence="1" id="KW-0812">Transmembrane</keyword>
<accession>A0A7X6K7P3</accession>